<dbReference type="CDD" id="cd11062">
    <property type="entry name" value="CYP58-like"/>
    <property type="match status" value="1"/>
</dbReference>
<dbReference type="Gene3D" id="1.10.630.10">
    <property type="entry name" value="Cytochrome P450"/>
    <property type="match status" value="1"/>
</dbReference>
<keyword evidence="4 7" id="KW-0560">Oxidoreductase</keyword>
<dbReference type="PRINTS" id="PR00385">
    <property type="entry name" value="P450"/>
</dbReference>
<organism evidence="8 9">
    <name type="scientific">Phlyctema vagabunda</name>
    <dbReference type="NCBI Taxonomy" id="108571"/>
    <lineage>
        <taxon>Eukaryota</taxon>
        <taxon>Fungi</taxon>
        <taxon>Dikarya</taxon>
        <taxon>Ascomycota</taxon>
        <taxon>Pezizomycotina</taxon>
        <taxon>Leotiomycetes</taxon>
        <taxon>Helotiales</taxon>
        <taxon>Dermateaceae</taxon>
        <taxon>Phlyctema</taxon>
    </lineage>
</organism>
<dbReference type="InterPro" id="IPR001128">
    <property type="entry name" value="Cyt_P450"/>
</dbReference>
<dbReference type="InterPro" id="IPR036396">
    <property type="entry name" value="Cyt_P450_sf"/>
</dbReference>
<evidence type="ECO:0000313" key="9">
    <source>
        <dbReference type="Proteomes" id="UP001629113"/>
    </source>
</evidence>
<dbReference type="Pfam" id="PF00067">
    <property type="entry name" value="p450"/>
    <property type="match status" value="1"/>
</dbReference>
<keyword evidence="5 7" id="KW-0408">Iron</keyword>
<protein>
    <submittedName>
        <fullName evidence="8">Trichodiene oxygenase 7</fullName>
    </submittedName>
</protein>
<dbReference type="PROSITE" id="PS00086">
    <property type="entry name" value="CYTOCHROME_P450"/>
    <property type="match status" value="1"/>
</dbReference>
<evidence type="ECO:0000256" key="7">
    <source>
        <dbReference type="RuleBase" id="RU000461"/>
    </source>
</evidence>
<dbReference type="SUPFAM" id="SSF48264">
    <property type="entry name" value="Cytochrome P450"/>
    <property type="match status" value="1"/>
</dbReference>
<evidence type="ECO:0000313" key="8">
    <source>
        <dbReference type="EMBL" id="KAL3417743.1"/>
    </source>
</evidence>
<evidence type="ECO:0000256" key="5">
    <source>
        <dbReference type="ARBA" id="ARBA00023004"/>
    </source>
</evidence>
<name>A0ABR4P365_9HELO</name>
<keyword evidence="7" id="KW-0349">Heme</keyword>
<dbReference type="PRINTS" id="PR00463">
    <property type="entry name" value="EP450I"/>
</dbReference>
<comment type="similarity">
    <text evidence="2 7">Belongs to the cytochrome P450 family.</text>
</comment>
<accession>A0ABR4P365</accession>
<evidence type="ECO:0000256" key="2">
    <source>
        <dbReference type="ARBA" id="ARBA00010617"/>
    </source>
</evidence>
<dbReference type="InterPro" id="IPR002401">
    <property type="entry name" value="Cyt_P450_E_grp-I"/>
</dbReference>
<comment type="caution">
    <text evidence="8">The sequence shown here is derived from an EMBL/GenBank/DDBJ whole genome shotgun (WGS) entry which is preliminary data.</text>
</comment>
<evidence type="ECO:0000256" key="3">
    <source>
        <dbReference type="ARBA" id="ARBA00022723"/>
    </source>
</evidence>
<sequence length="496" mass="56674">MILLLTIAIATWLASLAVYRLYLSPLAHFPGPKLAGLTGWVETYHDCWRRGRYWQCIEEMHRRYGPIVRISPWELHVDDPDWNEPYKITSSSHIDKYHWYYKFVGSSDAAFGTSDHNLHRVRRKAQQSYFTSDSIIASEDQLSRIVLKLCSRLRDFKATGTPVNFSNAFRSLATDVVTQFCFHTSYDLLDQPDFAAGFQKTIRDFPEIGVWHRHFGIVLHLMDLMPRWLVAMVNPTGIDVLDFFNDIVRRTNDIVAAHVERKAEFPSARPNIIHEMLDAPGLSAADKSASRLAVEARTLVGAGTETTGNVLNVTTFHLLANPEKGRKLREELRSHMVGDSWRLAHLRRLPYLSAVILEGLRISTSVTGRLPRVNTQEDLRYREYMIPVGTPVSMSQKLTHDNESLFPSPRSFIPERWLGSADNPVELQSYLKPFGRGSRACIGSHLANAEIYLTLAHVFSRFDMTLFDTTKDDIEQVHDFFSPFPESDRGLRVLVI</sequence>
<dbReference type="EMBL" id="JBFCZG010000010">
    <property type="protein sequence ID" value="KAL3417743.1"/>
    <property type="molecule type" value="Genomic_DNA"/>
</dbReference>
<reference evidence="8 9" key="1">
    <citation type="submission" date="2024-06" db="EMBL/GenBank/DDBJ databases">
        <title>Complete genome of Phlyctema vagabunda strain 19-DSS-EL-015.</title>
        <authorList>
            <person name="Fiorenzani C."/>
        </authorList>
    </citation>
    <scope>NUCLEOTIDE SEQUENCE [LARGE SCALE GENOMIC DNA]</scope>
    <source>
        <strain evidence="8 9">19-DSS-EL-015</strain>
    </source>
</reference>
<dbReference type="InterPro" id="IPR017972">
    <property type="entry name" value="Cyt_P450_CS"/>
</dbReference>
<keyword evidence="9" id="KW-1185">Reference proteome</keyword>
<evidence type="ECO:0000256" key="1">
    <source>
        <dbReference type="ARBA" id="ARBA00001971"/>
    </source>
</evidence>
<keyword evidence="3 7" id="KW-0479">Metal-binding</keyword>
<evidence type="ECO:0000256" key="6">
    <source>
        <dbReference type="ARBA" id="ARBA00023033"/>
    </source>
</evidence>
<evidence type="ECO:0000256" key="4">
    <source>
        <dbReference type="ARBA" id="ARBA00023002"/>
    </source>
</evidence>
<dbReference type="PANTHER" id="PTHR24305:SF157">
    <property type="entry name" value="N-ACETYLTRYPTOPHAN 6-HYDROXYLASE IVOC-RELATED"/>
    <property type="match status" value="1"/>
</dbReference>
<keyword evidence="6 7" id="KW-0503">Monooxygenase</keyword>
<dbReference type="Proteomes" id="UP001629113">
    <property type="component" value="Unassembled WGS sequence"/>
</dbReference>
<dbReference type="PANTHER" id="PTHR24305">
    <property type="entry name" value="CYTOCHROME P450"/>
    <property type="match status" value="1"/>
</dbReference>
<comment type="cofactor">
    <cofactor evidence="1">
        <name>heme</name>
        <dbReference type="ChEBI" id="CHEBI:30413"/>
    </cofactor>
</comment>
<gene>
    <name evidence="8" type="ORF">PVAG01_10753</name>
</gene>
<dbReference type="InterPro" id="IPR050121">
    <property type="entry name" value="Cytochrome_P450_monoxygenase"/>
</dbReference>
<proteinExistence type="inferred from homology"/>